<evidence type="ECO:0000256" key="6">
    <source>
        <dbReference type="ARBA" id="ARBA00023065"/>
    </source>
</evidence>
<dbReference type="PROSITE" id="PS52016">
    <property type="entry name" value="TONB_DEPENDENT_REC_3"/>
    <property type="match status" value="1"/>
</dbReference>
<dbReference type="PROSITE" id="PS01156">
    <property type="entry name" value="TONB_DEPENDENT_REC_2"/>
    <property type="match status" value="1"/>
</dbReference>
<dbReference type="EMBL" id="CP015878">
    <property type="protein sequence ID" value="ANI16900.1"/>
    <property type="molecule type" value="Genomic_DNA"/>
</dbReference>
<sequence length="742" mass="80328">MSIPLSRTSLAGAIALAMAGQAQGNDTLSLGDTVVTAAGYEQKVTEAPASISVLTREELQEKRYSNLAEALEDVEGVDIGQSTGKTGGLNISIRGLPSDYTLVLIDGRRQNSAGNITPNGFGETSTSFMPPLSAIERIEVIRGPMSTLYGSDAMGGVVNIITRKVAREWGASLSLDHTVQEHRDYGDSSGTSLYASGPLVADRLGLNLRGSFFDRSASDLSFDDGATVSRRGASPVEGQNYNIGSRLTFTPNAEHDISLDFERGRQAYNNDDCQLGTLDGKAGGSATDGCNRDAPTRANGYKDELRFERDQFALSHTGRLGFGTLDSSLTHSTTETIGRTIPGTVGRPYSGYPSIVGGDDRTLKSTDLVLDSKLVMPLGEAHMFTLGGQYWDAKVEDGIATEEFQQSSWALFAEDEWRLRQDLALTLGGRYEDHEAFGGHFSPRAYLVWNTTDSWTLKGGVSQGYKTPTLNQLHDGINGVSGQGQILTIGSPDLDPETSTNTEFGVYYDNLADFNANLTLFHTRFKDKIDSGTPIPNCNWPDAPNQAGCIDMGSSFLQENFAQQVNIGKARTQGVELAGRWAFAPALSASLNYTYTDSEQLSGDDKGAPLTNTPRHMANLRLDWQASERLKLWLKGEYHGERARFTARYANLNATNQAIADQLGDLDAYQVFHLGGSFKATRNLTLNATLYNLFDKDFLGGDSYTAANGTTGWASHYIQGSAGTSGTLEEGRRLWLSAVMEF</sequence>
<dbReference type="SUPFAM" id="SSF56935">
    <property type="entry name" value="Porins"/>
    <property type="match status" value="1"/>
</dbReference>
<dbReference type="InterPro" id="IPR039426">
    <property type="entry name" value="TonB-dep_rcpt-like"/>
</dbReference>
<evidence type="ECO:0000256" key="8">
    <source>
        <dbReference type="ARBA" id="ARBA00023136"/>
    </source>
</evidence>
<keyword evidence="7 12" id="KW-0798">TonB box</keyword>
<keyword evidence="8 10" id="KW-0472">Membrane</keyword>
<dbReference type="KEGG" id="pcq:PcP3B5_48340"/>
<feature type="chain" id="PRO_5007798317" evidence="13">
    <location>
        <begin position="25"/>
        <end position="742"/>
    </location>
</feature>
<keyword evidence="9 10" id="KW-0998">Cell outer membrane</keyword>
<dbReference type="InterPro" id="IPR012910">
    <property type="entry name" value="Plug_dom"/>
</dbReference>
<dbReference type="Pfam" id="PF07715">
    <property type="entry name" value="Plug"/>
    <property type="match status" value="1"/>
</dbReference>
<evidence type="ECO:0000256" key="3">
    <source>
        <dbReference type="ARBA" id="ARBA00022452"/>
    </source>
</evidence>
<keyword evidence="6" id="KW-0406">Ion transport</keyword>
<dbReference type="AlphaFoldDB" id="A0A127MYS0"/>
<dbReference type="Gene3D" id="2.40.170.20">
    <property type="entry name" value="TonB-dependent receptor, beta-barrel domain"/>
    <property type="match status" value="1"/>
</dbReference>
<evidence type="ECO:0000313" key="16">
    <source>
        <dbReference type="EMBL" id="ANI16900.1"/>
    </source>
</evidence>
<dbReference type="Proteomes" id="UP001220662">
    <property type="component" value="Unassembled WGS sequence"/>
</dbReference>
<feature type="short sequence motif" description="TonB C-terminal box" evidence="11">
    <location>
        <begin position="725"/>
        <end position="742"/>
    </location>
</feature>
<keyword evidence="2 10" id="KW-0813">Transport</keyword>
<comment type="subcellular location">
    <subcellularLocation>
        <location evidence="1 10">Cell outer membrane</location>
        <topology evidence="1 10">Multi-pass membrane protein</topology>
    </subcellularLocation>
</comment>
<evidence type="ECO:0000256" key="1">
    <source>
        <dbReference type="ARBA" id="ARBA00004571"/>
    </source>
</evidence>
<keyword evidence="16" id="KW-0675">Receptor</keyword>
<dbReference type="GO" id="GO:0044718">
    <property type="term" value="P:siderophore transmembrane transport"/>
    <property type="evidence" value="ECO:0007669"/>
    <property type="project" value="TreeGrafter"/>
</dbReference>
<dbReference type="RefSeq" id="WP_043271276.1">
    <property type="nucleotide sequence ID" value="NZ_CALEBV010000010.1"/>
</dbReference>
<gene>
    <name evidence="16" type="ORF">A9C11_24285</name>
    <name evidence="17" type="ORF">P3W55_00100</name>
</gene>
<evidence type="ECO:0000256" key="5">
    <source>
        <dbReference type="ARBA" id="ARBA00022729"/>
    </source>
</evidence>
<comment type="similarity">
    <text evidence="10 12">Belongs to the TonB-dependent receptor family.</text>
</comment>
<dbReference type="STRING" id="53408.A9C11_24285"/>
<evidence type="ECO:0000313" key="17">
    <source>
        <dbReference type="EMBL" id="MDF3840107.1"/>
    </source>
</evidence>
<dbReference type="InterPro" id="IPR036942">
    <property type="entry name" value="Beta-barrel_TonB_sf"/>
</dbReference>
<evidence type="ECO:0000256" key="13">
    <source>
        <dbReference type="SAM" id="SignalP"/>
    </source>
</evidence>
<feature type="signal peptide" evidence="13">
    <location>
        <begin position="1"/>
        <end position="24"/>
    </location>
</feature>
<dbReference type="GeneID" id="72997812"/>
<evidence type="ECO:0000256" key="7">
    <source>
        <dbReference type="ARBA" id="ARBA00023077"/>
    </source>
</evidence>
<evidence type="ECO:0000313" key="18">
    <source>
        <dbReference type="Proteomes" id="UP000077748"/>
    </source>
</evidence>
<dbReference type="PANTHER" id="PTHR30069">
    <property type="entry name" value="TONB-DEPENDENT OUTER MEMBRANE RECEPTOR"/>
    <property type="match status" value="1"/>
</dbReference>
<organism evidence="16 18">
    <name type="scientific">Pseudomonas citronellolis</name>
    <dbReference type="NCBI Taxonomy" id="53408"/>
    <lineage>
        <taxon>Bacteria</taxon>
        <taxon>Pseudomonadati</taxon>
        <taxon>Pseudomonadota</taxon>
        <taxon>Gammaproteobacteria</taxon>
        <taxon>Pseudomonadales</taxon>
        <taxon>Pseudomonadaceae</taxon>
        <taxon>Pseudomonas</taxon>
    </lineage>
</organism>
<name>A0A127MYS0_9PSED</name>
<evidence type="ECO:0000256" key="2">
    <source>
        <dbReference type="ARBA" id="ARBA00022448"/>
    </source>
</evidence>
<reference evidence="17" key="2">
    <citation type="submission" date="2023-03" db="EMBL/GenBank/DDBJ databases">
        <title>Draft assemblies of triclosan tolerant bacteria isolated from returned activated sludge.</title>
        <authorList>
            <person name="Van Hamelsveld S."/>
        </authorList>
    </citation>
    <scope>NUCLEOTIDE SEQUENCE</scope>
    <source>
        <strain evidence="17">GW210015_S63</strain>
    </source>
</reference>
<reference evidence="16 18" key="1">
    <citation type="submission" date="2016-05" db="EMBL/GenBank/DDBJ databases">
        <title>Genome Sequence of Pseudomonas citronellolis Strain SJTE-3, an Estrogens and Persistent Organic Pollutants degradation strain.</title>
        <authorList>
            <person name="Liang R."/>
        </authorList>
    </citation>
    <scope>NUCLEOTIDE SEQUENCE [LARGE SCALE GENOMIC DNA]</scope>
    <source>
        <strain evidence="16 18">SJTE-3</strain>
    </source>
</reference>
<dbReference type="InterPro" id="IPR000531">
    <property type="entry name" value="Beta-barrel_TonB"/>
</dbReference>
<evidence type="ECO:0000259" key="15">
    <source>
        <dbReference type="Pfam" id="PF07715"/>
    </source>
</evidence>
<dbReference type="InterPro" id="IPR037066">
    <property type="entry name" value="Plug_dom_sf"/>
</dbReference>
<accession>A0A127MYS0</accession>
<keyword evidence="5 13" id="KW-0732">Signal</keyword>
<keyword evidence="4 10" id="KW-0812">Transmembrane</keyword>
<protein>
    <submittedName>
        <fullName evidence="16">TonB-dependent receptor</fullName>
    </submittedName>
</protein>
<dbReference type="GO" id="GO:0015344">
    <property type="term" value="F:siderophore uptake transmembrane transporter activity"/>
    <property type="evidence" value="ECO:0007669"/>
    <property type="project" value="TreeGrafter"/>
</dbReference>
<keyword evidence="3 10" id="KW-1134">Transmembrane beta strand</keyword>
<evidence type="ECO:0000256" key="4">
    <source>
        <dbReference type="ARBA" id="ARBA00022692"/>
    </source>
</evidence>
<dbReference type="InterPro" id="IPR010917">
    <property type="entry name" value="TonB_rcpt_CS"/>
</dbReference>
<dbReference type="EMBL" id="JARJLR010000002">
    <property type="protein sequence ID" value="MDF3840107.1"/>
    <property type="molecule type" value="Genomic_DNA"/>
</dbReference>
<dbReference type="Gene3D" id="2.170.130.10">
    <property type="entry name" value="TonB-dependent receptor, plug domain"/>
    <property type="match status" value="1"/>
</dbReference>
<dbReference type="CDD" id="cd01347">
    <property type="entry name" value="ligand_gated_channel"/>
    <property type="match status" value="1"/>
</dbReference>
<proteinExistence type="inferred from homology"/>
<feature type="domain" description="TonB-dependent receptor plug" evidence="15">
    <location>
        <begin position="44"/>
        <end position="157"/>
    </location>
</feature>
<dbReference type="PANTHER" id="PTHR30069:SF53">
    <property type="entry name" value="COLICIN I RECEPTOR-RELATED"/>
    <property type="match status" value="1"/>
</dbReference>
<evidence type="ECO:0000256" key="9">
    <source>
        <dbReference type="ARBA" id="ARBA00023237"/>
    </source>
</evidence>
<dbReference type="Pfam" id="PF00593">
    <property type="entry name" value="TonB_dep_Rec_b-barrel"/>
    <property type="match status" value="1"/>
</dbReference>
<dbReference type="GO" id="GO:0009279">
    <property type="term" value="C:cell outer membrane"/>
    <property type="evidence" value="ECO:0007669"/>
    <property type="project" value="UniProtKB-SubCell"/>
</dbReference>
<evidence type="ECO:0000259" key="14">
    <source>
        <dbReference type="Pfam" id="PF00593"/>
    </source>
</evidence>
<feature type="domain" description="TonB-dependent receptor-like beta-barrel" evidence="14">
    <location>
        <begin position="276"/>
        <end position="693"/>
    </location>
</feature>
<evidence type="ECO:0000256" key="10">
    <source>
        <dbReference type="PROSITE-ProRule" id="PRU01360"/>
    </source>
</evidence>
<evidence type="ECO:0000256" key="11">
    <source>
        <dbReference type="PROSITE-ProRule" id="PRU10144"/>
    </source>
</evidence>
<evidence type="ECO:0000256" key="12">
    <source>
        <dbReference type="RuleBase" id="RU003357"/>
    </source>
</evidence>
<dbReference type="Proteomes" id="UP000077748">
    <property type="component" value="Chromosome"/>
</dbReference>